<dbReference type="Gene3D" id="2.30.110.10">
    <property type="entry name" value="Electron Transport, Fmn-binding Protein, Chain A"/>
    <property type="match status" value="1"/>
</dbReference>
<dbReference type="RefSeq" id="WP_013169659.1">
    <property type="nucleotide sequence ID" value="NC_014218.1"/>
</dbReference>
<dbReference type="PANTHER" id="PTHR35802">
    <property type="entry name" value="PROTEASE SYNTHASE AND SPORULATION PROTEIN PAI 2"/>
    <property type="match status" value="1"/>
</dbReference>
<dbReference type="PIRSF" id="PIRSF010372">
    <property type="entry name" value="PaiB"/>
    <property type="match status" value="1"/>
</dbReference>
<proteinExistence type="predicted"/>
<name>D7BML2_ARCHD</name>
<dbReference type="Proteomes" id="UP000000376">
    <property type="component" value="Chromosome"/>
</dbReference>
<gene>
    <name evidence="1" type="ordered locus">Arch_0407</name>
</gene>
<dbReference type="Pfam" id="PF04299">
    <property type="entry name" value="FMN_bind_2"/>
    <property type="match status" value="1"/>
</dbReference>
<dbReference type="SUPFAM" id="SSF50475">
    <property type="entry name" value="FMN-binding split barrel"/>
    <property type="match status" value="1"/>
</dbReference>
<sequence length="223" mass="24784">MYIAHQHLMNPTDALAYAVSVGVGELVTSGLNGLNATRVPFVVVERDSQLIIQAHLSRVNPQVNDFGEALLIVTGADAHIPGHYLPPEKPESMVPSAPTWDYVTVHLRGPMVTFDDPDWKRTHWEALVEQHEKVWTLADTKEERLERVFNAVVGVEITITEQLGKAKLHQNLASDDISALADKLESDGDTKIACLMRDISVPWAQAREARVEKARRGHTAPEF</sequence>
<dbReference type="EMBL" id="CP002045">
    <property type="protein sequence ID" value="ADH92161.1"/>
    <property type="molecule type" value="Genomic_DNA"/>
</dbReference>
<dbReference type="HOGENOM" id="CLU_065853_0_1_11"/>
<evidence type="ECO:0000313" key="2">
    <source>
        <dbReference type="Proteomes" id="UP000000376"/>
    </source>
</evidence>
<dbReference type="InterPro" id="IPR007396">
    <property type="entry name" value="TR_PAI2-type"/>
</dbReference>
<evidence type="ECO:0000313" key="1">
    <source>
        <dbReference type="EMBL" id="ADH92161.1"/>
    </source>
</evidence>
<dbReference type="InterPro" id="IPR012349">
    <property type="entry name" value="Split_barrel_FMN-bd"/>
</dbReference>
<keyword evidence="2" id="KW-1185">Reference proteome</keyword>
<dbReference type="STRING" id="644284.Arch_0407"/>
<accession>D7BML2</accession>
<organism evidence="1 2">
    <name type="scientific">Arcanobacterium haemolyticum (strain ATCC 9345 / DSM 20595 / CCM 5947 / CCUG 17215 / LMG 16163 / NBRC 15585 / NCTC 8452 / 11018)</name>
    <dbReference type="NCBI Taxonomy" id="644284"/>
    <lineage>
        <taxon>Bacteria</taxon>
        <taxon>Bacillati</taxon>
        <taxon>Actinomycetota</taxon>
        <taxon>Actinomycetes</taxon>
        <taxon>Actinomycetales</taxon>
        <taxon>Actinomycetaceae</taxon>
        <taxon>Arcanobacterium</taxon>
    </lineage>
</organism>
<dbReference type="PANTHER" id="PTHR35802:SF1">
    <property type="entry name" value="PROTEASE SYNTHASE AND SPORULATION PROTEIN PAI 2"/>
    <property type="match status" value="1"/>
</dbReference>
<dbReference type="eggNOG" id="COG2808">
    <property type="taxonomic scope" value="Bacteria"/>
</dbReference>
<dbReference type="KEGG" id="ahe:Arch_0407"/>
<reference evidence="1 2" key="1">
    <citation type="journal article" date="2010" name="Stand. Genomic Sci.">
        <title>Complete genome sequence of Arcanobacterium haemolyticum type strain (11018).</title>
        <authorList>
            <person name="Yasawong M."/>
            <person name="Teshima H."/>
            <person name="Lapidus A."/>
            <person name="Nolan M."/>
            <person name="Lucas S."/>
            <person name="Glavina Del Rio T."/>
            <person name="Tice H."/>
            <person name="Cheng J."/>
            <person name="Bruce D."/>
            <person name="Detter C."/>
            <person name="Tapia R."/>
            <person name="Han C."/>
            <person name="Goodwin L."/>
            <person name="Pitluck S."/>
            <person name="Liolios K."/>
            <person name="Ivanova N."/>
            <person name="Mavromatis K."/>
            <person name="Mikhailova N."/>
            <person name="Pati A."/>
            <person name="Chen A."/>
            <person name="Palaniappan K."/>
            <person name="Land M."/>
            <person name="Hauser L."/>
            <person name="Chang Y."/>
            <person name="Jeffries C."/>
            <person name="Rohde M."/>
            <person name="Sikorski J."/>
            <person name="Pukall R."/>
            <person name="Goker M."/>
            <person name="Woyke T."/>
            <person name="Bristow J."/>
            <person name="Eisen J."/>
            <person name="Markowitz V."/>
            <person name="Hugenholtz P."/>
            <person name="Kyrpides N."/>
            <person name="Klenk H."/>
        </authorList>
    </citation>
    <scope>NUCLEOTIDE SEQUENCE [LARGE SCALE GENOMIC DNA]</scope>
    <source>
        <strain evidence="2">ATCC 9345 / DSM 20595 / CCUG 17215 / LMG 16163 / NBRC 15585 / NCTC 8452 / 11018</strain>
    </source>
</reference>
<protein>
    <submittedName>
        <fullName evidence="1">FMN-binding negative transcriptional regulator</fullName>
    </submittedName>
</protein>
<dbReference type="AlphaFoldDB" id="D7BML2"/>